<sequence length="1223" mass="126175">MHHARVPLVRRLVAVLATAAVTLALSVVLPQTAQAEVAPTPPNIIDYNRVATADWPALTRFERQAAEDVLANHSLPASDFDAVRGWARNQVRMQMWANLVVIIKKAPSSRTADEQAVYRWFQGLVQTQNVEAARASVDEFIRYSGLTEQTYTTSEPVNYNDPNTNLATGGYCVYRAPGPYLDDYKGWLDQTCYTASTGFANFAIPMPSYDEFIAYGQYLANREQIDNAAFANTSFEVAASVSVGAGLALAGAAVPIGLALGAGASLGKGATAAATAVFPFAARAGSLALVAVSSVAVVVGTAIVFIVTVVLASIQLDAQIRMGQRLRDNLTTLTNTPPDLRGQLLEDEARAADTSKSEEERRPKYYGGFYTTFLLGTLPEAEDCTSSGPVIGGGIYTVGCVNAPAPPAVTVDDPVFQVTREGQTDSVDRRTIAVVDPYNGGSSLTRLSGNGWFVHTAVGSTEPTQSLVLPHQGWDGTSYFAQRVWDATNGYRFAVTPVGPGAEAADATVTDTLRLVQADGTRVTVRVVPSAVSAIEVTLPDVAVRNQAATFSATATGAGSDGVGFTWWFPRLGTEGFQLDQPAGVPGSYWSLPGGTVTRAFEQAGAVPVFLQVSSPDGTVQITRYEVNVIDGRQPDRIVVDPPDALRVGESVLLDIAADSGAFVQLTAFGEPTCGTSRAFPVPTLEVTALKAGTCTIRAVTGASDPNVLPAELIVTFRIFQGAQSITAPELDTVAVGAQQTVAATASSGLPVAVTVPLASQDVCVASGTTVTATAAGTCSVLLTQAGNTDYLPAPPVLREFTVRSPVTVTAQDETIVYGGTPAFAFDVSDATVEVTGVECGAAAPLTVGTHPITCGGGSVPAGFTLDYVPGTLTVTPAPAVVTVTPPQVQHSDPLPDLDGSWTVDGLLGTDALSGQLAGCTAAGATVVGGQVTSPAGSYDLTGCAGLTNPNYDVSYAGALTVVPEDVTVAYDGERYFSTGTGTSTGVTVGAVVTQEADGSPGDLSRATVDVLLFASGSTTGVPDRAVTGVAVDASGRVSATVAGVAAGTYRVVVRLSTGNAYFTGPEAVDRLVVYRPSTSATVTGSGWARDSGSADGRGQFEVSVRYTKDRVPQGTVTYAWRNPVDGYVYRAQSTSWAGGTFALDGSDAGITVPARLTVTDPATGAVVTALSGTGHRLRMVAVDGGSGGGNDRLAVTVLDPAGAVVHSVAPSPLGGGNLTVRR</sequence>
<protein>
    <recommendedName>
        <fullName evidence="4">MBG domain-containing protein</fullName>
    </recommendedName>
</protein>
<proteinExistence type="predicted"/>
<feature type="signal peptide" evidence="3">
    <location>
        <begin position="1"/>
        <end position="35"/>
    </location>
</feature>
<evidence type="ECO:0000256" key="3">
    <source>
        <dbReference type="SAM" id="SignalP"/>
    </source>
</evidence>
<keyword evidence="2" id="KW-1133">Transmembrane helix</keyword>
<name>A0A021VSR6_9CELL</name>
<dbReference type="Proteomes" id="UP000019753">
    <property type="component" value="Unassembled WGS sequence"/>
</dbReference>
<dbReference type="AlphaFoldDB" id="A0A021VSR6"/>
<feature type="transmembrane region" description="Helical" evidence="2">
    <location>
        <begin position="287"/>
        <end position="314"/>
    </location>
</feature>
<keyword evidence="6" id="KW-1185">Reference proteome</keyword>
<dbReference type="Pfam" id="PF18676">
    <property type="entry name" value="MBG_2"/>
    <property type="match status" value="1"/>
</dbReference>
<gene>
    <name evidence="5" type="ORF">N866_02970</name>
</gene>
<evidence type="ECO:0000256" key="2">
    <source>
        <dbReference type="SAM" id="Phobius"/>
    </source>
</evidence>
<accession>A0A021VSR6</accession>
<comment type="caution">
    <text evidence="5">The sequence shown here is derived from an EMBL/GenBank/DDBJ whole genome shotgun (WGS) entry which is preliminary data.</text>
</comment>
<feature type="transmembrane region" description="Helical" evidence="2">
    <location>
        <begin position="243"/>
        <end position="266"/>
    </location>
</feature>
<evidence type="ECO:0000313" key="6">
    <source>
        <dbReference type="Proteomes" id="UP000019753"/>
    </source>
</evidence>
<feature type="compositionally biased region" description="Basic and acidic residues" evidence="1">
    <location>
        <begin position="347"/>
        <end position="360"/>
    </location>
</feature>
<keyword evidence="3" id="KW-0732">Signal</keyword>
<evidence type="ECO:0000313" key="5">
    <source>
        <dbReference type="EMBL" id="EYR63090.1"/>
    </source>
</evidence>
<feature type="chain" id="PRO_5001496796" description="MBG domain-containing protein" evidence="3">
    <location>
        <begin position="36"/>
        <end position="1223"/>
    </location>
</feature>
<evidence type="ECO:0000259" key="4">
    <source>
        <dbReference type="Pfam" id="PF18676"/>
    </source>
</evidence>
<evidence type="ECO:0000256" key="1">
    <source>
        <dbReference type="SAM" id="MobiDB-lite"/>
    </source>
</evidence>
<reference evidence="5 6" key="1">
    <citation type="submission" date="2014-01" db="EMBL/GenBank/DDBJ databases">
        <title>Actinotalea ferrariae CF5-4.</title>
        <authorList>
            <person name="Chen F."/>
            <person name="Li Y."/>
            <person name="Wang G."/>
        </authorList>
    </citation>
    <scope>NUCLEOTIDE SEQUENCE [LARGE SCALE GENOMIC DNA]</scope>
    <source>
        <strain evidence="5 6">CF5-4</strain>
    </source>
</reference>
<dbReference type="InterPro" id="IPR041286">
    <property type="entry name" value="MBG_2"/>
</dbReference>
<keyword evidence="2" id="KW-0472">Membrane</keyword>
<keyword evidence="2" id="KW-0812">Transmembrane</keyword>
<feature type="domain" description="MBG" evidence="4">
    <location>
        <begin position="807"/>
        <end position="874"/>
    </location>
</feature>
<feature type="region of interest" description="Disordered" evidence="1">
    <location>
        <begin position="332"/>
        <end position="360"/>
    </location>
</feature>
<organism evidence="5 6">
    <name type="scientific">Actinotalea ferrariae CF5-4</name>
    <dbReference type="NCBI Taxonomy" id="948458"/>
    <lineage>
        <taxon>Bacteria</taxon>
        <taxon>Bacillati</taxon>
        <taxon>Actinomycetota</taxon>
        <taxon>Actinomycetes</taxon>
        <taxon>Micrococcales</taxon>
        <taxon>Cellulomonadaceae</taxon>
        <taxon>Actinotalea</taxon>
    </lineage>
</organism>
<dbReference type="EMBL" id="AXCW01000129">
    <property type="protein sequence ID" value="EYR63090.1"/>
    <property type="molecule type" value="Genomic_DNA"/>
</dbReference>